<dbReference type="InterPro" id="IPR046228">
    <property type="entry name" value="DUF6261"/>
</dbReference>
<dbReference type="Pfam" id="PF19775">
    <property type="entry name" value="DUF6261"/>
    <property type="match status" value="1"/>
</dbReference>
<name>A0AA49Q0L7_9BACT</name>
<evidence type="ECO:0000313" key="1">
    <source>
        <dbReference type="EMBL" id="WKN40252.1"/>
    </source>
</evidence>
<protein>
    <submittedName>
        <fullName evidence="1">DUF6261 family protein</fullName>
    </submittedName>
</protein>
<gene>
    <name evidence="1" type="ORF">K4G66_16280</name>
</gene>
<reference evidence="1" key="1">
    <citation type="journal article" date="2023" name="Comput. Struct. Biotechnol. J.">
        <title>Discovery of a novel marine Bacteroidetes with a rich repertoire of carbohydrate-active enzymes.</title>
        <authorList>
            <person name="Chen B."/>
            <person name="Liu G."/>
            <person name="Chen Q."/>
            <person name="Wang H."/>
            <person name="Liu L."/>
            <person name="Tang K."/>
        </authorList>
    </citation>
    <scope>NUCLEOTIDE SEQUENCE</scope>
    <source>
        <strain evidence="1">TK19036</strain>
    </source>
</reference>
<accession>A0AA49Q0L7</accession>
<organism evidence="1">
    <name type="scientific">Roseihalotalea indica</name>
    <dbReference type="NCBI Taxonomy" id="2867963"/>
    <lineage>
        <taxon>Bacteria</taxon>
        <taxon>Pseudomonadati</taxon>
        <taxon>Bacteroidota</taxon>
        <taxon>Cytophagia</taxon>
        <taxon>Cytophagales</taxon>
        <taxon>Catalimonadaceae</taxon>
        <taxon>Roseihalotalea</taxon>
    </lineage>
</organism>
<dbReference type="AlphaFoldDB" id="A0AA49Q0L7"/>
<reference evidence="1" key="2">
    <citation type="journal article" date="2024" name="Antonie Van Leeuwenhoek">
        <title>Roseihalotalea indica gen. nov., sp. nov., a halophilic Bacteroidetes from mesopelagic Southwest Indian Ocean with higher carbohydrate metabolic potential.</title>
        <authorList>
            <person name="Chen B."/>
            <person name="Zhang M."/>
            <person name="Lin D."/>
            <person name="Ye J."/>
            <person name="Tang K."/>
        </authorList>
    </citation>
    <scope>NUCLEOTIDE SEQUENCE</scope>
    <source>
        <strain evidence="1">TK19036</strain>
    </source>
</reference>
<proteinExistence type="predicted"/>
<sequence>MLISAHVFNYRTKEFMQFIRNTLMIVSQHGPEALQVKAQYQQLNQLYQQMEVSYQQAGTHNLTPQLIQLDEQRDQAIICLRTISEGYTRYPKATQREAGQQVLACIDRYGNRLYSLNYSAETATLKQLLHELQTKPECISALQALHLEDVVKEMKRANQEFEKLFIQRLEEASQAEVQSTREQMRQTTDAYRTLLRHLEAHATLTPSNEYQLLIDHLNENINHFNEMITRRKNNPETTPVAPEDTEA</sequence>
<dbReference type="EMBL" id="CP120682">
    <property type="protein sequence ID" value="WKN40252.1"/>
    <property type="molecule type" value="Genomic_DNA"/>
</dbReference>